<feature type="binding site" evidence="11">
    <location>
        <begin position="852"/>
        <end position="855"/>
    </location>
    <ligand>
        <name>GTP</name>
        <dbReference type="ChEBI" id="CHEBI:37565"/>
    </ligand>
</feature>
<comment type="similarity">
    <text evidence="10">Belongs to the G-alpha family. XLG subfamily.</text>
</comment>
<evidence type="ECO:0000256" key="7">
    <source>
        <dbReference type="ARBA" id="ARBA00023134"/>
    </source>
</evidence>
<dbReference type="InParanoid" id="A0A6I9SDD7"/>
<feature type="binding site" evidence="12">
    <location>
        <position position="570"/>
    </location>
    <ligand>
        <name>Mg(2+)</name>
        <dbReference type="ChEBI" id="CHEBI:18420"/>
    </ligand>
</feature>
<evidence type="ECO:0000256" key="3">
    <source>
        <dbReference type="ARBA" id="ARBA00022741"/>
    </source>
</evidence>
<dbReference type="RefSeq" id="XP_010941888.1">
    <property type="nucleotide sequence ID" value="XM_010943586.3"/>
</dbReference>
<gene>
    <name evidence="15" type="primary">LOC105060023</name>
</gene>
<evidence type="ECO:0000256" key="12">
    <source>
        <dbReference type="PIRSR" id="PIRSR601019-2"/>
    </source>
</evidence>
<dbReference type="CDD" id="cd00066">
    <property type="entry name" value="G-alpha"/>
    <property type="match status" value="1"/>
</dbReference>
<dbReference type="PROSITE" id="PS51882">
    <property type="entry name" value="G_ALPHA"/>
    <property type="match status" value="1"/>
</dbReference>
<evidence type="ECO:0000256" key="9">
    <source>
        <dbReference type="ARBA" id="ARBA00023242"/>
    </source>
</evidence>
<organism evidence="14 15">
    <name type="scientific">Elaeis guineensis var. tenera</name>
    <name type="common">Oil palm</name>
    <dbReference type="NCBI Taxonomy" id="51953"/>
    <lineage>
        <taxon>Eukaryota</taxon>
        <taxon>Viridiplantae</taxon>
        <taxon>Streptophyta</taxon>
        <taxon>Embryophyta</taxon>
        <taxon>Tracheophyta</taxon>
        <taxon>Spermatophyta</taxon>
        <taxon>Magnoliopsida</taxon>
        <taxon>Liliopsida</taxon>
        <taxon>Arecaceae</taxon>
        <taxon>Arecoideae</taxon>
        <taxon>Cocoseae</taxon>
        <taxon>Elaeidinae</taxon>
        <taxon>Elaeis</taxon>
    </lineage>
</organism>
<dbReference type="FunFam" id="3.40.50.300:FF:001647">
    <property type="entry name" value="Extra-large guanine nucleotide-binding protein 1"/>
    <property type="match status" value="1"/>
</dbReference>
<comment type="subcellular location">
    <subcellularLocation>
        <location evidence="1">Nucleus</location>
    </subcellularLocation>
</comment>
<dbReference type="OrthoDB" id="5817230at2759"/>
<dbReference type="InterPro" id="IPR053057">
    <property type="entry name" value="XLG_GTP-binding"/>
</dbReference>
<reference evidence="15" key="1">
    <citation type="submission" date="2025-08" db="UniProtKB">
        <authorList>
            <consortium name="RefSeq"/>
        </authorList>
    </citation>
    <scope>IDENTIFICATION</scope>
</reference>
<accession>A0A6I9SDD7</accession>
<dbReference type="GO" id="GO:0005525">
    <property type="term" value="F:GTP binding"/>
    <property type="evidence" value="ECO:0007669"/>
    <property type="project" value="UniProtKB-KW"/>
</dbReference>
<dbReference type="SUPFAM" id="SSF47895">
    <property type="entry name" value="Transducin (alpha subunit), insertion domain"/>
    <property type="match status" value="1"/>
</dbReference>
<dbReference type="InterPro" id="IPR027417">
    <property type="entry name" value="P-loop_NTPase"/>
</dbReference>
<dbReference type="GO" id="GO:0005634">
    <property type="term" value="C:nucleus"/>
    <property type="evidence" value="ECO:0007669"/>
    <property type="project" value="UniProtKB-SubCell"/>
</dbReference>
<dbReference type="SMART" id="SM00275">
    <property type="entry name" value="G_alpha"/>
    <property type="match status" value="1"/>
</dbReference>
<keyword evidence="3 11" id="KW-0547">Nucleotide-binding</keyword>
<feature type="compositionally biased region" description="Low complexity" evidence="13">
    <location>
        <begin position="172"/>
        <end position="188"/>
    </location>
</feature>
<evidence type="ECO:0000256" key="10">
    <source>
        <dbReference type="ARBA" id="ARBA00060880"/>
    </source>
</evidence>
<dbReference type="Gene3D" id="3.40.50.300">
    <property type="entry name" value="P-loop containing nucleotide triphosphate hydrolases"/>
    <property type="match status" value="1"/>
</dbReference>
<dbReference type="InterPro" id="IPR001019">
    <property type="entry name" value="Gprotein_alpha_su"/>
</dbReference>
<feature type="binding site" evidence="12">
    <location>
        <position position="743"/>
    </location>
    <ligand>
        <name>Mg(2+)</name>
        <dbReference type="ChEBI" id="CHEBI:18420"/>
    </ligand>
</feature>
<keyword evidence="14" id="KW-1185">Reference proteome</keyword>
<dbReference type="PANTHER" id="PTHR36486:SF4">
    <property type="entry name" value="PH DOMAIN-CONTAINING PROTEIN"/>
    <property type="match status" value="1"/>
</dbReference>
<keyword evidence="12" id="KW-0460">Magnesium</keyword>
<evidence type="ECO:0000313" key="14">
    <source>
        <dbReference type="Proteomes" id="UP000504607"/>
    </source>
</evidence>
<evidence type="ECO:0000256" key="5">
    <source>
        <dbReference type="ARBA" id="ARBA00022833"/>
    </source>
</evidence>
<sequence>MRISSRARAYRRKMERRAKKMLPAVASPPAMDSADYSFAIEYHGPPVPYEIPEAIPIEIERIPVAAVAAPSALPDPISLPVVQPLPSPGPLKKPSKSGRLATDPAGASPTSVIENHAAMDRLDSVEVSGEVGSSGVLGSAGFPDRSVELSEGIGSSGAVGFSSELKEGEGFEGSSEGVHSSGVLGFSGEVKEGEGFEGSSEGTGSSGVVGFSSEFKEGEGLEGSPNDMANGRISTESALSSEFEFRSSASGDDEAFDTQAKRAVLVTFQDSSRSSGSASPVVGLTRMEESGMRVPKGACYRCLKGNRFTEKEACLACDAKYCNGCVLRAMGSMPEGRKCVSCIGSSIMETKREKLGKPSRMLKRLLSSSEVQLVMKAEKDCEANQLRPEDICVNGKKLTQEEMVLLQSCPCPPSKLKPGYYWYDKVSGFWGKQGHKPDKIISPHLNVGGNIMRNASNGNTGILINGREITKVELQMLKWAGVQCAGNPHFWVNADGTYQEEGQKNIKGQIWGKPTMKLLCPVLSLPIPSKPANPSGEELDNMVNRVVPDYLEQKTLQRLLLVGYHGSGTSTIFKQAKFLYRSIPFSEDELQDIKLMIQSNIYNYLGILLEGRERFEEESLAEKKKNQQLHSSGTTGEKESDEHDDRTEYSIGPRLKAFSDWLLKVMASGNLEAIFPAATREYAPLVEELWNDAAIQATYQRRSELPLLPSVASYFLEQVVNVSRVEYEPTDMDILYADGITSSNGLACTDFFSSQLAADGSGNDDADQQDTLLIRYQLIGLHAKALGENCKWLDMFDDVRLVIFCVALSDYDEYYEDANGMAINKMVESKRFFESVVGHPSFYQMDFLLILNKFDLLEQKIDMTPLTSCKWFDDFNPVVSRHRPNNSNSRNMNNGATIAQQAFHYIAVKFKKLFYSLTGRKLYVTLANGLDSDSVDAALRYAREIIKWEDERPVFGSSESIYSTEPSSYSR</sequence>
<evidence type="ECO:0000256" key="8">
    <source>
        <dbReference type="ARBA" id="ARBA00023224"/>
    </source>
</evidence>
<keyword evidence="4" id="KW-0863">Zinc-finger</keyword>
<feature type="region of interest" description="Disordered" evidence="13">
    <location>
        <begin position="84"/>
        <end position="110"/>
    </location>
</feature>
<dbReference type="InterPro" id="IPR011025">
    <property type="entry name" value="GproteinA_insert"/>
</dbReference>
<dbReference type="PANTHER" id="PTHR36486">
    <property type="entry name" value="OS01G0977800 PROTEIN"/>
    <property type="match status" value="1"/>
</dbReference>
<keyword evidence="2 12" id="KW-0479">Metal-binding</keyword>
<dbReference type="FunFam" id="1.10.400.10:FF:000005">
    <property type="entry name" value="Extra-large guanine nucleotide-binding protein 3"/>
    <property type="match status" value="1"/>
</dbReference>
<protein>
    <submittedName>
        <fullName evidence="15">Extra-large guanine nucleotide-binding protein 1 isoform X1</fullName>
    </submittedName>
</protein>
<keyword evidence="7 11" id="KW-0342">GTP-binding</keyword>
<feature type="compositionally biased region" description="Low complexity" evidence="13">
    <location>
        <begin position="197"/>
        <end position="213"/>
    </location>
</feature>
<dbReference type="AlphaFoldDB" id="A0A6I9SDD7"/>
<dbReference type="Gene3D" id="1.10.400.10">
    <property type="entry name" value="GI Alpha 1, domain 2-like"/>
    <property type="match status" value="1"/>
</dbReference>
<evidence type="ECO:0000256" key="1">
    <source>
        <dbReference type="ARBA" id="ARBA00004123"/>
    </source>
</evidence>
<dbReference type="Pfam" id="PF00503">
    <property type="entry name" value="G-alpha"/>
    <property type="match status" value="1"/>
</dbReference>
<feature type="compositionally biased region" description="Basic and acidic residues" evidence="13">
    <location>
        <begin position="636"/>
        <end position="647"/>
    </location>
</feature>
<dbReference type="GO" id="GO:0007186">
    <property type="term" value="P:G protein-coupled receptor signaling pathway"/>
    <property type="evidence" value="ECO:0007669"/>
    <property type="project" value="InterPro"/>
</dbReference>
<dbReference type="Proteomes" id="UP000504607">
    <property type="component" value="Unplaced"/>
</dbReference>
<proteinExistence type="inferred from homology"/>
<evidence type="ECO:0000256" key="4">
    <source>
        <dbReference type="ARBA" id="ARBA00022771"/>
    </source>
</evidence>
<feature type="region of interest" description="Disordered" evidence="13">
    <location>
        <begin position="619"/>
        <end position="647"/>
    </location>
</feature>
<evidence type="ECO:0000256" key="13">
    <source>
        <dbReference type="SAM" id="MobiDB-lite"/>
    </source>
</evidence>
<evidence type="ECO:0000256" key="6">
    <source>
        <dbReference type="ARBA" id="ARBA00022837"/>
    </source>
</evidence>
<evidence type="ECO:0000256" key="2">
    <source>
        <dbReference type="ARBA" id="ARBA00022723"/>
    </source>
</evidence>
<name>A0A6I9SDD7_ELAGV</name>
<dbReference type="FunCoup" id="A0A6I9SDD7">
    <property type="interactions" value="1351"/>
</dbReference>
<dbReference type="GO" id="GO:0003924">
    <property type="term" value="F:GTPase activity"/>
    <property type="evidence" value="ECO:0007669"/>
    <property type="project" value="InterPro"/>
</dbReference>
<dbReference type="PRINTS" id="PR00318">
    <property type="entry name" value="GPROTEINA"/>
</dbReference>
<evidence type="ECO:0000256" key="11">
    <source>
        <dbReference type="PIRSR" id="PIRSR601019-1"/>
    </source>
</evidence>
<keyword evidence="6" id="KW-0106">Calcium</keyword>
<dbReference type="GO" id="GO:0031683">
    <property type="term" value="F:G-protein beta/gamma-subunit complex binding"/>
    <property type="evidence" value="ECO:0007669"/>
    <property type="project" value="InterPro"/>
</dbReference>
<dbReference type="SUPFAM" id="SSF52540">
    <property type="entry name" value="P-loop containing nucleoside triphosphate hydrolases"/>
    <property type="match status" value="1"/>
</dbReference>
<keyword evidence="5" id="KW-0862">Zinc</keyword>
<evidence type="ECO:0000313" key="15">
    <source>
        <dbReference type="RefSeq" id="XP_010941888.1"/>
    </source>
</evidence>
<keyword evidence="8" id="KW-0807">Transducer</keyword>
<keyword evidence="9" id="KW-0539">Nucleus</keyword>
<feature type="region of interest" description="Disordered" evidence="13">
    <location>
        <begin position="166"/>
        <end position="232"/>
    </location>
</feature>
<dbReference type="GO" id="GO:0008270">
    <property type="term" value="F:zinc ion binding"/>
    <property type="evidence" value="ECO:0007669"/>
    <property type="project" value="UniProtKB-KW"/>
</dbReference>